<organism evidence="3 4">
    <name type="scientific">Gloeobacter morelensis MG652769</name>
    <dbReference type="NCBI Taxonomy" id="2781736"/>
    <lineage>
        <taxon>Bacteria</taxon>
        <taxon>Bacillati</taxon>
        <taxon>Cyanobacteriota</taxon>
        <taxon>Cyanophyceae</taxon>
        <taxon>Gloeobacterales</taxon>
        <taxon>Gloeobacteraceae</taxon>
        <taxon>Gloeobacter</taxon>
        <taxon>Gloeobacter morelensis</taxon>
    </lineage>
</organism>
<sequence>MQKLLREPLLHFLLLGAAIFVAYSFVSKGGSGEPEQIVITQGQIVNLAVGFAKTWDRPPTAEELAGLIRDRVREEVYYREALALDLHKDDTIIRRRLRQKMEFVSDDIAVQREPTDAELTAYLQAHPDKFRVEPRFTFRQVYLNPQKHGSNLAHDAAQLLVQLNQAGDQADLSAMGDALMLEPAFDAVPTSKVEKQFGETFATKLGGLQLGQWQGPVESGYGVHLVKVSARTEGSLPALAKVRGAVRREWNNARQLEANEKFYQQLLKRYTVTIEQPGPTAQVKKLGQAP</sequence>
<dbReference type="Proteomes" id="UP001054846">
    <property type="component" value="Chromosome"/>
</dbReference>
<name>A0ABY3PPF2_9CYAN</name>
<dbReference type="InterPro" id="IPR000297">
    <property type="entry name" value="PPIase_PpiC"/>
</dbReference>
<keyword evidence="1" id="KW-0697">Rotamase</keyword>
<dbReference type="GO" id="GO:0016853">
    <property type="term" value="F:isomerase activity"/>
    <property type="evidence" value="ECO:0007669"/>
    <property type="project" value="UniProtKB-KW"/>
</dbReference>
<dbReference type="PANTHER" id="PTHR47245:SF2">
    <property type="entry name" value="PEPTIDYL-PROLYL CIS-TRANS ISOMERASE HP_0175-RELATED"/>
    <property type="match status" value="1"/>
</dbReference>
<gene>
    <name evidence="3" type="ORF">ISF26_04850</name>
</gene>
<evidence type="ECO:0000313" key="3">
    <source>
        <dbReference type="EMBL" id="UFP95578.1"/>
    </source>
</evidence>
<dbReference type="Pfam" id="PF13145">
    <property type="entry name" value="Rotamase_2"/>
    <property type="match status" value="1"/>
</dbReference>
<proteinExistence type="predicted"/>
<evidence type="ECO:0000259" key="2">
    <source>
        <dbReference type="PROSITE" id="PS50198"/>
    </source>
</evidence>
<keyword evidence="1 3" id="KW-0413">Isomerase</keyword>
<accession>A0ABY3PPF2</accession>
<dbReference type="Gene3D" id="3.10.50.40">
    <property type="match status" value="1"/>
</dbReference>
<reference evidence="3 4" key="1">
    <citation type="journal article" date="2021" name="Genome Biol. Evol.">
        <title>Complete Genome Sequencing of a Novel Gloeobacter Species from a Waterfall Cave in Mexico.</title>
        <authorList>
            <person name="Saw J.H."/>
            <person name="Cardona T."/>
            <person name="Montejano G."/>
        </authorList>
    </citation>
    <scope>NUCLEOTIDE SEQUENCE [LARGE SCALE GENOMIC DNA]</scope>
    <source>
        <strain evidence="3">MG652769</strain>
    </source>
</reference>
<keyword evidence="4" id="KW-1185">Reference proteome</keyword>
<dbReference type="InterPro" id="IPR046357">
    <property type="entry name" value="PPIase_dom_sf"/>
</dbReference>
<dbReference type="EMBL" id="CP063845">
    <property type="protein sequence ID" value="UFP95578.1"/>
    <property type="molecule type" value="Genomic_DNA"/>
</dbReference>
<evidence type="ECO:0000313" key="4">
    <source>
        <dbReference type="Proteomes" id="UP001054846"/>
    </source>
</evidence>
<evidence type="ECO:0000256" key="1">
    <source>
        <dbReference type="PROSITE-ProRule" id="PRU00278"/>
    </source>
</evidence>
<dbReference type="RefSeq" id="WP_230842806.1">
    <property type="nucleotide sequence ID" value="NZ_CP063845.1"/>
</dbReference>
<feature type="domain" description="PpiC" evidence="2">
    <location>
        <begin position="114"/>
        <end position="230"/>
    </location>
</feature>
<dbReference type="InterPro" id="IPR050245">
    <property type="entry name" value="PrsA_foldase"/>
</dbReference>
<protein>
    <submittedName>
        <fullName evidence="3">Peptidyl-prolyl cis-trans isomerase</fullName>
    </submittedName>
</protein>
<dbReference type="PROSITE" id="PS50198">
    <property type="entry name" value="PPIC_PPIASE_2"/>
    <property type="match status" value="1"/>
</dbReference>
<dbReference type="PANTHER" id="PTHR47245">
    <property type="entry name" value="PEPTIDYLPROLYL ISOMERASE"/>
    <property type="match status" value="1"/>
</dbReference>